<keyword evidence="1" id="KW-0472">Membrane</keyword>
<dbReference type="AlphaFoldDB" id="A0A679GHK1"/>
<evidence type="ECO:0000313" key="2">
    <source>
        <dbReference type="EMBL" id="BCA27109.1"/>
    </source>
</evidence>
<accession>A0A679GHK1</accession>
<feature type="transmembrane region" description="Helical" evidence="1">
    <location>
        <begin position="7"/>
        <end position="32"/>
    </location>
</feature>
<evidence type="ECO:0000313" key="3">
    <source>
        <dbReference type="Proteomes" id="UP000501237"/>
    </source>
</evidence>
<gene>
    <name evidence="2" type="ORF">PtoMrB4_10860</name>
</gene>
<dbReference type="RefSeq" id="WP_172432727.1">
    <property type="nucleotide sequence ID" value="NZ_AP022642.1"/>
</dbReference>
<dbReference type="EMBL" id="AP022642">
    <property type="protein sequence ID" value="BCA27109.1"/>
    <property type="molecule type" value="Genomic_DNA"/>
</dbReference>
<dbReference type="Proteomes" id="UP000501237">
    <property type="component" value="Chromosome"/>
</dbReference>
<dbReference type="GeneID" id="57396297"/>
<dbReference type="KEGG" id="poj:PtoMrB4_10860"/>
<keyword evidence="1" id="KW-1133">Transmembrane helix</keyword>
<sequence length="233" mass="24522">MRRTERGIGLVEILIALVLGLVVVLGITQIFVSSKRSFVMQDASARMQEDARYALTRITQDIRAAGVFGCFPVASITNAPSEFGAPVSWADPVLSLVTSRPSSGNSAVTGAAWAVHTDCKTTAVVKSDGSNPALGSIAIPIDFIRYKLEGGGLKVSKGVTANYQDLIGGVKVFEIKFGVSAGASDTYVGSYVEAGAATPANIRSVRVRIVMDGGGKVKDQEYIVVAALRNRLL</sequence>
<organism evidence="2 3">
    <name type="scientific">Metapseudomonas otitidis</name>
    <dbReference type="NCBI Taxonomy" id="319939"/>
    <lineage>
        <taxon>Bacteria</taxon>
        <taxon>Pseudomonadati</taxon>
        <taxon>Pseudomonadota</taxon>
        <taxon>Gammaproteobacteria</taxon>
        <taxon>Pseudomonadales</taxon>
        <taxon>Pseudomonadaceae</taxon>
        <taxon>Metapseudomonas</taxon>
    </lineage>
</organism>
<name>A0A679GHK1_9GAMM</name>
<reference evidence="2 3" key="1">
    <citation type="journal article" date="2020" name="Microbiol. Resour. Announc.">
        <title>Complete genome sequence of Pseudomonas otitidis strain MrB4, isolated from Lake Biwa in Japan.</title>
        <authorList>
            <person name="Miyazaki K."/>
            <person name="Hase E."/>
            <person name="Maruya T."/>
        </authorList>
    </citation>
    <scope>NUCLEOTIDE SEQUENCE [LARGE SCALE GENOMIC DNA]</scope>
    <source>
        <strain evidence="2 3">MrB4</strain>
    </source>
</reference>
<keyword evidence="1" id="KW-0812">Transmembrane</keyword>
<protein>
    <submittedName>
        <fullName evidence="2">Pilus assembly protein PilW</fullName>
    </submittedName>
</protein>
<proteinExistence type="predicted"/>
<evidence type="ECO:0000256" key="1">
    <source>
        <dbReference type="SAM" id="Phobius"/>
    </source>
</evidence>